<dbReference type="RefSeq" id="WP_342591717.1">
    <property type="nucleotide sequence ID" value="NZ_BAAAJV010000005.1"/>
</dbReference>
<protein>
    <submittedName>
        <fullName evidence="5">Adenine-specific DNA-methyltransferase</fullName>
        <ecNumber evidence="5">2.1.1.72</ecNumber>
    </submittedName>
</protein>
<keyword evidence="3 5" id="KW-0808">Transferase</keyword>
<keyword evidence="2 5" id="KW-0489">Methyltransferase</keyword>
<proteinExistence type="inferred from homology"/>
<dbReference type="InterPro" id="IPR002941">
    <property type="entry name" value="DNA_methylase_N4/N6"/>
</dbReference>
<evidence type="ECO:0000256" key="2">
    <source>
        <dbReference type="ARBA" id="ARBA00022603"/>
    </source>
</evidence>
<dbReference type="PROSITE" id="PS00092">
    <property type="entry name" value="N6_MTASE"/>
    <property type="match status" value="1"/>
</dbReference>
<keyword evidence="6" id="KW-1185">Reference proteome</keyword>
<comment type="similarity">
    <text evidence="1">Belongs to the N(4)/N(6)-methyltransferase family.</text>
</comment>
<evidence type="ECO:0000259" key="4">
    <source>
        <dbReference type="Pfam" id="PF01555"/>
    </source>
</evidence>
<dbReference type="SUPFAM" id="SSF53335">
    <property type="entry name" value="S-adenosyl-L-methionine-dependent methyltransferases"/>
    <property type="match status" value="1"/>
</dbReference>
<dbReference type="InterPro" id="IPR002052">
    <property type="entry name" value="DNA_methylase_N6_adenine_CS"/>
</dbReference>
<feature type="domain" description="DNA methylase N-4/N-6" evidence="4">
    <location>
        <begin position="81"/>
        <end position="433"/>
    </location>
</feature>
<dbReference type="GO" id="GO:0009007">
    <property type="term" value="F:site-specific DNA-methyltransferase (adenine-specific) activity"/>
    <property type="evidence" value="ECO:0007669"/>
    <property type="project" value="UniProtKB-EC"/>
</dbReference>
<sequence>MVTSIRGNSAELTTPNGEEVETVTVQLDDLILVAEFRDRIYPGLRPDGSVERRDDRPFHSVITGENFHALALLTFTHEQAVDVIYIDPPYNSGASDWKYNNNYVAEDDLYRHSKWLAFIERRLKLARRLLRRDGTLVVTIDEHEVSRLGVLLSQLFPESTVQLVTIVNNPKGVTQEYLSRVEEYAYFVFGPEAQLGSVDDDLLTHRDIDESGGDGEVQRPRWKGLLRSGDDSLRVNRKDMFYPVWFDESTGRLDHAGDPLPWGEVPFFEKKNGLTPIWPIRRDLQEGRWGVGKDTLNLLIKQGFAAVGRFDKKRNTWAVSYLSRQVRDDLALGLLQVLSANEATGVADVAYVVTAARRIRTVWHRSSHDAGAHGTDLIRSLLGSGRGFPFPKSLYAVEDTLRPLVIGKRDAVVLDFFAGSGTTAHALMRLNRQDGGKRKSILVTNNEVSATEQESLRATGFRPGDTEWERLGICDLITKPRIQAAIAGSTSKGEPVNGDYKFVDEFPMSEGFEENAAFFTLTYESPWRVSTDRAFSAIAPMLWLRAGAVGRRIDSISDGWDVADSYGIINDLDRASEFIAALVAVEGLRIAFIVTDDEGRYQQVANEIPGVETVRLYEDYLRNCEMTGDF</sequence>
<reference evidence="5 6" key="1">
    <citation type="submission" date="2021-03" db="EMBL/GenBank/DDBJ databases">
        <title>Sequencing the genomes of 1000 actinobacteria strains.</title>
        <authorList>
            <person name="Klenk H.-P."/>
        </authorList>
    </citation>
    <scope>NUCLEOTIDE SEQUENCE [LARGE SCALE GENOMIC DNA]</scope>
    <source>
        <strain evidence="5 6">DSM 14564</strain>
    </source>
</reference>
<dbReference type="EMBL" id="JAGIOC010000001">
    <property type="protein sequence ID" value="MBP2408817.1"/>
    <property type="molecule type" value="Genomic_DNA"/>
</dbReference>
<dbReference type="InterPro" id="IPR029063">
    <property type="entry name" value="SAM-dependent_MTases_sf"/>
</dbReference>
<evidence type="ECO:0000313" key="6">
    <source>
        <dbReference type="Proteomes" id="UP000698222"/>
    </source>
</evidence>
<gene>
    <name evidence="5" type="ORF">JOF44_001720</name>
</gene>
<evidence type="ECO:0000313" key="5">
    <source>
        <dbReference type="EMBL" id="MBP2408817.1"/>
    </source>
</evidence>
<dbReference type="Gene3D" id="3.40.50.150">
    <property type="entry name" value="Vaccinia Virus protein VP39"/>
    <property type="match status" value="1"/>
</dbReference>
<dbReference type="GO" id="GO:0032259">
    <property type="term" value="P:methylation"/>
    <property type="evidence" value="ECO:0007669"/>
    <property type="project" value="UniProtKB-KW"/>
</dbReference>
<dbReference type="EC" id="2.1.1.72" evidence="5"/>
<dbReference type="Proteomes" id="UP000698222">
    <property type="component" value="Unassembled WGS sequence"/>
</dbReference>
<comment type="caution">
    <text evidence="5">The sequence shown here is derived from an EMBL/GenBank/DDBJ whole genome shotgun (WGS) entry which is preliminary data.</text>
</comment>
<dbReference type="InterPro" id="IPR001091">
    <property type="entry name" value="RM_Methyltransferase"/>
</dbReference>
<dbReference type="Pfam" id="PF01555">
    <property type="entry name" value="N6_N4_Mtase"/>
    <property type="match status" value="1"/>
</dbReference>
<name>A0ABS4YJ44_9MICO</name>
<evidence type="ECO:0000256" key="3">
    <source>
        <dbReference type="ARBA" id="ARBA00022679"/>
    </source>
</evidence>
<accession>A0ABS4YJ44</accession>
<evidence type="ECO:0000256" key="1">
    <source>
        <dbReference type="ARBA" id="ARBA00006594"/>
    </source>
</evidence>
<dbReference type="PRINTS" id="PR00508">
    <property type="entry name" value="S21N4MTFRASE"/>
</dbReference>
<organism evidence="5 6">
    <name type="scientific">Brachybacterium fresconis</name>
    <dbReference type="NCBI Taxonomy" id="173363"/>
    <lineage>
        <taxon>Bacteria</taxon>
        <taxon>Bacillati</taxon>
        <taxon>Actinomycetota</taxon>
        <taxon>Actinomycetes</taxon>
        <taxon>Micrococcales</taxon>
        <taxon>Dermabacteraceae</taxon>
        <taxon>Brachybacterium</taxon>
    </lineage>
</organism>